<feature type="transmembrane region" description="Helical" evidence="1">
    <location>
        <begin position="228"/>
        <end position="248"/>
    </location>
</feature>
<dbReference type="STRING" id="332977.SAMN05421740_1149"/>
<dbReference type="RefSeq" id="WP_090609157.1">
    <property type="nucleotide sequence ID" value="NZ_FNZR01000014.1"/>
</dbReference>
<gene>
    <name evidence="3" type="ORF">SAMN05421740_1149</name>
</gene>
<evidence type="ECO:0000256" key="1">
    <source>
        <dbReference type="SAM" id="Phobius"/>
    </source>
</evidence>
<protein>
    <submittedName>
        <fullName evidence="3">ABC-2 type transport system permease protein</fullName>
    </submittedName>
</protein>
<evidence type="ECO:0000313" key="4">
    <source>
        <dbReference type="Proteomes" id="UP000198916"/>
    </source>
</evidence>
<dbReference type="Pfam" id="PF12679">
    <property type="entry name" value="ABC2_membrane_2"/>
    <property type="match status" value="1"/>
</dbReference>
<organism evidence="3 4">
    <name type="scientific">Parapedobacter koreensis</name>
    <dbReference type="NCBI Taxonomy" id="332977"/>
    <lineage>
        <taxon>Bacteria</taxon>
        <taxon>Pseudomonadati</taxon>
        <taxon>Bacteroidota</taxon>
        <taxon>Sphingobacteriia</taxon>
        <taxon>Sphingobacteriales</taxon>
        <taxon>Sphingobacteriaceae</taxon>
        <taxon>Parapedobacter</taxon>
    </lineage>
</organism>
<dbReference type="AlphaFoldDB" id="A0A1H7U718"/>
<dbReference type="GO" id="GO:0140359">
    <property type="term" value="F:ABC-type transporter activity"/>
    <property type="evidence" value="ECO:0007669"/>
    <property type="project" value="InterPro"/>
</dbReference>
<feature type="transmembrane region" description="Helical" evidence="1">
    <location>
        <begin position="146"/>
        <end position="169"/>
    </location>
</feature>
<feature type="domain" description="ABC-type uncharacterised transport system" evidence="2">
    <location>
        <begin position="448"/>
        <end position="540"/>
    </location>
</feature>
<feature type="transmembrane region" description="Helical" evidence="1">
    <location>
        <begin position="255"/>
        <end position="274"/>
    </location>
</feature>
<sequence>MRKIGRIARLELAVLFYSPIAWLLLVVFAVQGGITYTGILYAQETAQQLGRPLNVLTRVLFAGEEGLLTQVSTYLYLYVPLLTMGLLSREIASGSIKLLQSSPVTSVQVVLGKFAAMAVYGLLLCGVVLLYLPAACWSVQALDVRFVLAGIMALYVLLCVYSAIGLLLSSLTGYPLVAAVGTLAVLAAFNHVGSLWQGTDVLRDMAYWLSLSGKVEGLINGLVTSRDVLYLVALVAYFLSLTIVKLSHSRQHRPWYRRMTVHVSLSALLVGIAYCSSRSPFIGYWDTTRIQDQTFSTKSQQLLQRLEKPVKLTTYTNLLDRNVAFGEPSNRISDQRRFERLQRFLPHMQLDYITYYDSVPYGLDTTRTLKEQAREVAGVRGFDFDRVLSPAQIRRRIDLSDEGNTFVRMLEYDGRYTPLRMYDDLFQYPGEAEVMAAVKRLLDGPTPVWVLTGHQERSLDKAADGAYQLVAKGRAVRASLINQGFEPHVVDLRQVAAIPATLGALIIADPLEAYGATELTKIAAYIAGGGNLLLAGEPGKQHLINPIAEMLGMRLGEGTVLQESAYNELDRIEAQFAPQADSLGFGFFEGATVGMPGAAPLEVVDSTHFTVVPLLTSRPASWRKLGPFDLANEPVVFDSTQDARAQHLLLAALYRRVGKREQRIILSGDADFMGNREIAQRYGVQNASFVIGRLFRWFSDGEYPYSPNTERATDRTITVGRTQIKQQQILLIAVVPALIASIGVMILIRRRRR</sequence>
<keyword evidence="4" id="KW-1185">Reference proteome</keyword>
<dbReference type="OrthoDB" id="609779at2"/>
<dbReference type="Pfam" id="PF09822">
    <property type="entry name" value="ABC_transp_aux"/>
    <property type="match status" value="1"/>
</dbReference>
<feature type="transmembrane region" description="Helical" evidence="1">
    <location>
        <begin position="109"/>
        <end position="134"/>
    </location>
</feature>
<reference evidence="4" key="1">
    <citation type="submission" date="2016-10" db="EMBL/GenBank/DDBJ databases">
        <authorList>
            <person name="Varghese N."/>
            <person name="Submissions S."/>
        </authorList>
    </citation>
    <scope>NUCLEOTIDE SEQUENCE [LARGE SCALE GENOMIC DNA]</scope>
    <source>
        <strain evidence="4">Jip14</strain>
    </source>
</reference>
<feature type="transmembrane region" description="Helical" evidence="1">
    <location>
        <begin position="729"/>
        <end position="748"/>
    </location>
</feature>
<keyword evidence="1" id="KW-0812">Transmembrane</keyword>
<keyword evidence="1" id="KW-0472">Membrane</keyword>
<keyword evidence="1" id="KW-1133">Transmembrane helix</keyword>
<proteinExistence type="predicted"/>
<dbReference type="Proteomes" id="UP000198916">
    <property type="component" value="Unassembled WGS sequence"/>
</dbReference>
<dbReference type="EMBL" id="FNZR01000014">
    <property type="protein sequence ID" value="SEL92832.1"/>
    <property type="molecule type" value="Genomic_DNA"/>
</dbReference>
<feature type="transmembrane region" description="Helical" evidence="1">
    <location>
        <begin position="67"/>
        <end position="88"/>
    </location>
</feature>
<evidence type="ECO:0000259" key="2">
    <source>
        <dbReference type="Pfam" id="PF09822"/>
    </source>
</evidence>
<feature type="transmembrane region" description="Helical" evidence="1">
    <location>
        <begin position="12"/>
        <end position="34"/>
    </location>
</feature>
<feature type="transmembrane region" description="Helical" evidence="1">
    <location>
        <begin position="176"/>
        <end position="196"/>
    </location>
</feature>
<name>A0A1H7U718_9SPHI</name>
<accession>A0A1H7U718</accession>
<dbReference type="GO" id="GO:0005886">
    <property type="term" value="C:plasma membrane"/>
    <property type="evidence" value="ECO:0007669"/>
    <property type="project" value="UniProtKB-SubCell"/>
</dbReference>
<dbReference type="InterPro" id="IPR019196">
    <property type="entry name" value="ABC_transp_unknown"/>
</dbReference>
<evidence type="ECO:0000313" key="3">
    <source>
        <dbReference type="EMBL" id="SEL92832.1"/>
    </source>
</evidence>